<keyword evidence="2" id="KW-1185">Reference proteome</keyword>
<dbReference type="Proteomes" id="UP000683925">
    <property type="component" value="Unassembled WGS sequence"/>
</dbReference>
<dbReference type="OrthoDB" id="310213at2759"/>
<comment type="caution">
    <text evidence="1">The sequence shown here is derived from an EMBL/GenBank/DDBJ whole genome shotgun (WGS) entry which is preliminary data.</text>
</comment>
<name>A0A8S1SHT6_PAROT</name>
<dbReference type="AlphaFoldDB" id="A0A8S1SHT6"/>
<reference evidence="1" key="1">
    <citation type="submission" date="2021-01" db="EMBL/GenBank/DDBJ databases">
        <authorList>
            <consortium name="Genoscope - CEA"/>
            <person name="William W."/>
        </authorList>
    </citation>
    <scope>NUCLEOTIDE SEQUENCE</scope>
</reference>
<dbReference type="EMBL" id="CAJJDP010000009">
    <property type="protein sequence ID" value="CAD8139458.1"/>
    <property type="molecule type" value="Genomic_DNA"/>
</dbReference>
<protein>
    <submittedName>
        <fullName evidence="1">Uncharacterized protein</fullName>
    </submittedName>
</protein>
<dbReference type="OMA" id="CYIRAIV"/>
<organism evidence="1 2">
    <name type="scientific">Paramecium octaurelia</name>
    <dbReference type="NCBI Taxonomy" id="43137"/>
    <lineage>
        <taxon>Eukaryota</taxon>
        <taxon>Sar</taxon>
        <taxon>Alveolata</taxon>
        <taxon>Ciliophora</taxon>
        <taxon>Intramacronucleata</taxon>
        <taxon>Oligohymenophorea</taxon>
        <taxon>Peniculida</taxon>
        <taxon>Parameciidae</taxon>
        <taxon>Paramecium</taxon>
    </lineage>
</organism>
<proteinExistence type="predicted"/>
<evidence type="ECO:0000313" key="1">
    <source>
        <dbReference type="EMBL" id="CAD8139458.1"/>
    </source>
</evidence>
<accession>A0A8S1SHT6</accession>
<gene>
    <name evidence="1" type="ORF">POCTA_138.1.T0100437</name>
</gene>
<sequence length="194" mass="22480">MNSQERIYIKALVRKTKKIIEIKPKSKSISDEDNYGLTDFQINSEEYYEEFQALSEEFSGKCILQSIDQTEDESLNLKKNRSGENQFSPRNQIVQEQTAPSEIKIFEKQQNQEMENDNLSTGTLSESNQCYDLNIDPVQVAQQGEINYLEGLSNFLRTVGAKQKKQQCQKKKNEVKQESRLPLIFKQILKSSRV</sequence>
<evidence type="ECO:0000313" key="2">
    <source>
        <dbReference type="Proteomes" id="UP000683925"/>
    </source>
</evidence>